<name>A0AAD9JHH7_RIDPI</name>
<dbReference type="EMBL" id="JAODUO010002409">
    <property type="protein sequence ID" value="KAK2152766.1"/>
    <property type="molecule type" value="Genomic_DNA"/>
</dbReference>
<reference evidence="2" key="1">
    <citation type="journal article" date="2023" name="Mol. Biol. Evol.">
        <title>Third-Generation Sequencing Reveals the Adaptive Role of the Epigenome in Three Deep-Sea Polychaetes.</title>
        <authorList>
            <person name="Perez M."/>
            <person name="Aroh O."/>
            <person name="Sun Y."/>
            <person name="Lan Y."/>
            <person name="Juniper S.K."/>
            <person name="Young C.R."/>
            <person name="Angers B."/>
            <person name="Qian P.Y."/>
        </authorList>
    </citation>
    <scope>NUCLEOTIDE SEQUENCE</scope>
    <source>
        <strain evidence="2">R07B-5</strain>
    </source>
</reference>
<organism evidence="2 3">
    <name type="scientific">Ridgeia piscesae</name>
    <name type="common">Tubeworm</name>
    <dbReference type="NCBI Taxonomy" id="27915"/>
    <lineage>
        <taxon>Eukaryota</taxon>
        <taxon>Metazoa</taxon>
        <taxon>Spiralia</taxon>
        <taxon>Lophotrochozoa</taxon>
        <taxon>Annelida</taxon>
        <taxon>Polychaeta</taxon>
        <taxon>Sedentaria</taxon>
        <taxon>Canalipalpata</taxon>
        <taxon>Sabellida</taxon>
        <taxon>Siboglinidae</taxon>
        <taxon>Ridgeia</taxon>
    </lineage>
</organism>
<dbReference type="Proteomes" id="UP001209878">
    <property type="component" value="Unassembled WGS sequence"/>
</dbReference>
<protein>
    <recommendedName>
        <fullName evidence="4">C3H1-type domain-containing protein</fullName>
    </recommendedName>
</protein>
<evidence type="ECO:0000313" key="3">
    <source>
        <dbReference type="Proteomes" id="UP001209878"/>
    </source>
</evidence>
<feature type="region of interest" description="Disordered" evidence="1">
    <location>
        <begin position="1"/>
        <end position="43"/>
    </location>
</feature>
<proteinExistence type="predicted"/>
<evidence type="ECO:0000256" key="1">
    <source>
        <dbReference type="SAM" id="MobiDB-lite"/>
    </source>
</evidence>
<sequence length="360" mass="40197">MPPKRGRKSTRPARYREDVTTRSTTKRRRITNVETAPSDDEAQSVTVAPPDIVVLNEQMAAMQQQIQSISDVVLGMATTAAAPPTSFGEARQLSRPAAAAGSAAAAASDFVDEACVLGENLDEPLPWVMQSFSSVPLGSLVDPKLKAKIWAKQFVELELLAAESTPQTLFMLDAQTSKPVVEVRDQPTKKITNIQQWTDAFLLYIAIYLERHPIDTPDILKYLQIIRTMSANAHSKLFLSYDRNFRKLRARNSMPWCNIHQELFHHVTCDANKAQSQSRGFPLNRQPFRQPFQRKQSFPAGYCYAFCATGRCRNAACTYSHMCPTCSGPHAPSTCPTQRTGQRPPNTFTNRPAIQALRKK</sequence>
<evidence type="ECO:0008006" key="4">
    <source>
        <dbReference type="Google" id="ProtNLM"/>
    </source>
</evidence>
<accession>A0AAD9JHH7</accession>
<dbReference type="PANTHER" id="PTHR35558:SF1">
    <property type="entry name" value="ENDONUCLEASE_EXONUCLEASE_PHOSPHATASE DOMAIN-CONTAINING PROTEIN"/>
    <property type="match status" value="1"/>
</dbReference>
<feature type="compositionally biased region" description="Basic residues" evidence="1">
    <location>
        <begin position="1"/>
        <end position="13"/>
    </location>
</feature>
<keyword evidence="3" id="KW-1185">Reference proteome</keyword>
<dbReference type="AlphaFoldDB" id="A0AAD9JHH7"/>
<gene>
    <name evidence="2" type="ORF">NP493_2419g00000</name>
</gene>
<comment type="caution">
    <text evidence="2">The sequence shown here is derived from an EMBL/GenBank/DDBJ whole genome shotgun (WGS) entry which is preliminary data.</text>
</comment>
<evidence type="ECO:0000313" key="2">
    <source>
        <dbReference type="EMBL" id="KAK2152766.1"/>
    </source>
</evidence>
<dbReference type="PANTHER" id="PTHR35558">
    <property type="entry name" value="SGNH_HYDRO DOMAIN-CONTAINING PROTEIN"/>
    <property type="match status" value="1"/>
</dbReference>